<reference evidence="3" key="1">
    <citation type="journal article" date="2019" name="Plant J.">
        <title>Chlorella vulgaris genome assembly and annotation reveals the molecular basis for metabolic acclimation to high light conditions.</title>
        <authorList>
            <person name="Cecchin M."/>
            <person name="Marcolungo L."/>
            <person name="Rossato M."/>
            <person name="Girolomoni L."/>
            <person name="Cosentino E."/>
            <person name="Cuine S."/>
            <person name="Li-Beisson Y."/>
            <person name="Delledonne M."/>
            <person name="Ballottari M."/>
        </authorList>
    </citation>
    <scope>NUCLEOTIDE SEQUENCE</scope>
    <source>
        <strain evidence="3">211/11P</strain>
    </source>
</reference>
<dbReference type="Pfam" id="PF10239">
    <property type="entry name" value="DUF2465"/>
    <property type="match status" value="1"/>
</dbReference>
<feature type="compositionally biased region" description="Acidic residues" evidence="2">
    <location>
        <begin position="140"/>
        <end position="156"/>
    </location>
</feature>
<dbReference type="AlphaFoldDB" id="A0A9D4YT55"/>
<dbReference type="InterPro" id="IPR018797">
    <property type="entry name" value="FAM98"/>
</dbReference>
<evidence type="ECO:0000313" key="3">
    <source>
        <dbReference type="EMBL" id="KAI3424779.1"/>
    </source>
</evidence>
<dbReference type="PANTHER" id="PTHR31353:SF1">
    <property type="entry name" value="PROTEIN FAM98B"/>
    <property type="match status" value="1"/>
</dbReference>
<comment type="similarity">
    <text evidence="1">Belongs to the FAM98 family.</text>
</comment>
<comment type="caution">
    <text evidence="3">The sequence shown here is derived from an EMBL/GenBank/DDBJ whole genome shotgun (WGS) entry which is preliminary data.</text>
</comment>
<evidence type="ECO:0000256" key="2">
    <source>
        <dbReference type="SAM" id="MobiDB-lite"/>
    </source>
</evidence>
<sequence length="397" mass="41658">MDDTGTRAAYVLDKLLDCGLGDGMTEEDIMGGVAREPLRSCCFKLAGQLWALCQHIGFADTYSLQVATTALRRSVNTEAEAAGGHLDASLASLARVLDPACAAGTRLEALELAVSALQAATLAAAALEQQQQGAAGGAEAADDGAGEEGAPMEEDAADPHAVHALSAALRSIAALLKLDAAATAPTAAALAAAVLAGVEQLLARLPPSFFEPVLPPGSLSETQLAILKDVDEVLRSEYSLRRRMLIERVKVTLQSFMWSPRLKEQGTTAAAQALVDAAVSQMRVKPQVAAADVFGATLPDLLAILERATSGDTGVRASVKSVRIGKVPDRGGRPEGRKRDADMPAWTGRKVTQGRGGRGRGGPGRGRGRNPSEKRPREAEGQQQQQQQDQQHQGKRQ</sequence>
<evidence type="ECO:0000256" key="1">
    <source>
        <dbReference type="ARBA" id="ARBA00007218"/>
    </source>
</evidence>
<feature type="region of interest" description="Disordered" evidence="2">
    <location>
        <begin position="325"/>
        <end position="397"/>
    </location>
</feature>
<protein>
    <submittedName>
        <fullName evidence="3">Uncharacterized protein</fullName>
    </submittedName>
</protein>
<name>A0A9D4YT55_CHLVU</name>
<reference evidence="3" key="2">
    <citation type="submission" date="2020-11" db="EMBL/GenBank/DDBJ databases">
        <authorList>
            <person name="Cecchin M."/>
            <person name="Marcolungo L."/>
            <person name="Rossato M."/>
            <person name="Girolomoni L."/>
            <person name="Cosentino E."/>
            <person name="Cuine S."/>
            <person name="Li-Beisson Y."/>
            <person name="Delledonne M."/>
            <person name="Ballottari M."/>
        </authorList>
    </citation>
    <scope>NUCLEOTIDE SEQUENCE</scope>
    <source>
        <strain evidence="3">211/11P</strain>
        <tissue evidence="3">Whole cell</tissue>
    </source>
</reference>
<feature type="compositionally biased region" description="Gly residues" evidence="2">
    <location>
        <begin position="354"/>
        <end position="365"/>
    </location>
</feature>
<organism evidence="3 4">
    <name type="scientific">Chlorella vulgaris</name>
    <name type="common">Green alga</name>
    <dbReference type="NCBI Taxonomy" id="3077"/>
    <lineage>
        <taxon>Eukaryota</taxon>
        <taxon>Viridiplantae</taxon>
        <taxon>Chlorophyta</taxon>
        <taxon>core chlorophytes</taxon>
        <taxon>Trebouxiophyceae</taxon>
        <taxon>Chlorellales</taxon>
        <taxon>Chlorellaceae</taxon>
        <taxon>Chlorella clade</taxon>
        <taxon>Chlorella</taxon>
    </lineage>
</organism>
<evidence type="ECO:0000313" key="4">
    <source>
        <dbReference type="Proteomes" id="UP001055712"/>
    </source>
</evidence>
<accession>A0A9D4YT55</accession>
<proteinExistence type="inferred from homology"/>
<feature type="compositionally biased region" description="Low complexity" evidence="2">
    <location>
        <begin position="382"/>
        <end position="391"/>
    </location>
</feature>
<dbReference type="EMBL" id="SIDB01000012">
    <property type="protein sequence ID" value="KAI3424779.1"/>
    <property type="molecule type" value="Genomic_DNA"/>
</dbReference>
<feature type="region of interest" description="Disordered" evidence="2">
    <location>
        <begin position="134"/>
        <end position="157"/>
    </location>
</feature>
<dbReference type="PANTHER" id="PTHR31353">
    <property type="entry name" value="FAM98"/>
    <property type="match status" value="1"/>
</dbReference>
<dbReference type="OrthoDB" id="512356at2759"/>
<dbReference type="Proteomes" id="UP001055712">
    <property type="component" value="Unassembled WGS sequence"/>
</dbReference>
<gene>
    <name evidence="3" type="ORF">D9Q98_008167</name>
</gene>
<keyword evidence="4" id="KW-1185">Reference proteome</keyword>
<feature type="compositionally biased region" description="Basic and acidic residues" evidence="2">
    <location>
        <begin position="326"/>
        <end position="342"/>
    </location>
</feature>
<feature type="compositionally biased region" description="Basic and acidic residues" evidence="2">
    <location>
        <begin position="370"/>
        <end position="380"/>
    </location>
</feature>